<keyword evidence="2" id="KW-0496">Mitochondrion</keyword>
<protein>
    <submittedName>
        <fullName evidence="6">Succinate dehydrogenase assembly factor 1, mitochondrial</fullName>
    </submittedName>
</protein>
<sequence>MARLSGLQRDVLSLYRQCLREVRKKPIDSQSNFKNYARAEFQKHRSVNKKDFSAIEYLLRKGQRQLEMYASPGIRNIR</sequence>
<dbReference type="InterPro" id="IPR045295">
    <property type="entry name" value="Complex1_LYR_SDHAF1_LYRM8"/>
</dbReference>
<dbReference type="GO" id="GO:0005759">
    <property type="term" value="C:mitochondrial matrix"/>
    <property type="evidence" value="ECO:0007669"/>
    <property type="project" value="UniProtKB-SubCell"/>
</dbReference>
<dbReference type="Pfam" id="PF05347">
    <property type="entry name" value="Complex1_LYR"/>
    <property type="match status" value="1"/>
</dbReference>
<keyword evidence="3" id="KW-0143">Chaperone</keyword>
<evidence type="ECO:0000256" key="1">
    <source>
        <dbReference type="ARBA" id="ARBA00004305"/>
    </source>
</evidence>
<proteinExistence type="inferred from homology"/>
<evidence type="ECO:0000313" key="7">
    <source>
        <dbReference type="Proteomes" id="UP000186955"/>
    </source>
</evidence>
<dbReference type="STRING" id="1316194.A0A1Q5U7W4"/>
<evidence type="ECO:0000256" key="4">
    <source>
        <dbReference type="ARBA" id="ARBA00025715"/>
    </source>
</evidence>
<keyword evidence="7" id="KW-1185">Reference proteome</keyword>
<dbReference type="EMBL" id="MNBE01000567">
    <property type="protein sequence ID" value="OKP08582.1"/>
    <property type="molecule type" value="Genomic_DNA"/>
</dbReference>
<comment type="similarity">
    <text evidence="4">Belongs to the complex I LYR family. SDHAF1 subfamily.</text>
</comment>
<reference evidence="6 7" key="1">
    <citation type="submission" date="2016-10" db="EMBL/GenBank/DDBJ databases">
        <title>Genome sequence of the ascomycete fungus Penicillium subrubescens.</title>
        <authorList>
            <person name="De Vries R.P."/>
            <person name="Peng M."/>
            <person name="Dilokpimol A."/>
            <person name="Hilden K."/>
            <person name="Makela M.R."/>
            <person name="Grigoriev I."/>
            <person name="Riley R."/>
            <person name="Granchi Z."/>
        </authorList>
    </citation>
    <scope>NUCLEOTIDE SEQUENCE [LARGE SCALE GENOMIC DNA]</scope>
    <source>
        <strain evidence="6 7">CBS 132785</strain>
    </source>
</reference>
<name>A0A1Q5U7W4_9EURO</name>
<evidence type="ECO:0000259" key="5">
    <source>
        <dbReference type="Pfam" id="PF05347"/>
    </source>
</evidence>
<dbReference type="Proteomes" id="UP000186955">
    <property type="component" value="Unassembled WGS sequence"/>
</dbReference>
<dbReference type="OrthoDB" id="273010at2759"/>
<feature type="domain" description="Complex 1 LYR protein" evidence="5">
    <location>
        <begin position="9"/>
        <end position="68"/>
    </location>
</feature>
<gene>
    <name evidence="6" type="ORF">PENSUB_5569</name>
</gene>
<dbReference type="CDD" id="cd20268">
    <property type="entry name" value="Complex1_LYR_SDHAF1_LYRM8"/>
    <property type="match status" value="1"/>
</dbReference>
<comment type="subcellular location">
    <subcellularLocation>
        <location evidence="1">Mitochondrion matrix</location>
    </subcellularLocation>
</comment>
<dbReference type="PANTHER" id="PTHR13675:SF1">
    <property type="entry name" value="SUCCINATE DEHYDROGENASE ASSEMBLY FACTOR 1, MITOCHONDRIAL"/>
    <property type="match status" value="1"/>
</dbReference>
<accession>A0A1Q5U7W4</accession>
<dbReference type="AlphaFoldDB" id="A0A1Q5U7W4"/>
<dbReference type="PANTHER" id="PTHR13675">
    <property type="entry name" value="LYR MOTIF-CONTAINING PROTEIN 2"/>
    <property type="match status" value="1"/>
</dbReference>
<evidence type="ECO:0000256" key="2">
    <source>
        <dbReference type="ARBA" id="ARBA00023128"/>
    </source>
</evidence>
<dbReference type="InterPro" id="IPR008011">
    <property type="entry name" value="Complex1_LYR_dom"/>
</dbReference>
<dbReference type="GO" id="GO:0034553">
    <property type="term" value="P:mitochondrial respiratory chain complex II assembly"/>
    <property type="evidence" value="ECO:0007669"/>
    <property type="project" value="InterPro"/>
</dbReference>
<evidence type="ECO:0000313" key="6">
    <source>
        <dbReference type="EMBL" id="OKP08582.1"/>
    </source>
</evidence>
<organism evidence="6 7">
    <name type="scientific">Penicillium subrubescens</name>
    <dbReference type="NCBI Taxonomy" id="1316194"/>
    <lineage>
        <taxon>Eukaryota</taxon>
        <taxon>Fungi</taxon>
        <taxon>Dikarya</taxon>
        <taxon>Ascomycota</taxon>
        <taxon>Pezizomycotina</taxon>
        <taxon>Eurotiomycetes</taxon>
        <taxon>Eurotiomycetidae</taxon>
        <taxon>Eurotiales</taxon>
        <taxon>Aspergillaceae</taxon>
        <taxon>Penicillium</taxon>
    </lineage>
</organism>
<comment type="caution">
    <text evidence="6">The sequence shown here is derived from an EMBL/GenBank/DDBJ whole genome shotgun (WGS) entry which is preliminary data.</text>
</comment>
<evidence type="ECO:0000256" key="3">
    <source>
        <dbReference type="ARBA" id="ARBA00023186"/>
    </source>
</evidence>